<feature type="region of interest" description="Disordered" evidence="1">
    <location>
        <begin position="295"/>
        <end position="319"/>
    </location>
</feature>
<dbReference type="GO" id="GO:0000750">
    <property type="term" value="P:pheromone-dependent signal transduction involved in conjugation with cellular fusion"/>
    <property type="evidence" value="ECO:0007669"/>
    <property type="project" value="TreeGrafter"/>
</dbReference>
<feature type="transmembrane region" description="Helical" evidence="2">
    <location>
        <begin position="235"/>
        <end position="261"/>
    </location>
</feature>
<keyword evidence="2" id="KW-1133">Transmembrane helix</keyword>
<keyword evidence="2" id="KW-0472">Membrane</keyword>
<dbReference type="Gene3D" id="1.10.287.920">
    <property type="entry name" value="Pheromone alpha factor receptor"/>
    <property type="match status" value="1"/>
</dbReference>
<feature type="transmembrane region" description="Helical" evidence="2">
    <location>
        <begin position="273"/>
        <end position="292"/>
    </location>
</feature>
<dbReference type="PANTHER" id="PTHR28009:SF1">
    <property type="entry name" value="PHEROMONE ALPHA FACTOR RECEPTOR"/>
    <property type="match status" value="1"/>
</dbReference>
<name>A0A1E3NJA7_9ASCO</name>
<reference evidence="3 4" key="1">
    <citation type="journal article" date="2016" name="Proc. Natl. Acad. Sci. U.S.A.">
        <title>Comparative genomics of biotechnologically important yeasts.</title>
        <authorList>
            <person name="Riley R."/>
            <person name="Haridas S."/>
            <person name="Wolfe K.H."/>
            <person name="Lopes M.R."/>
            <person name="Hittinger C.T."/>
            <person name="Goeker M."/>
            <person name="Salamov A.A."/>
            <person name="Wisecaver J.H."/>
            <person name="Long T.M."/>
            <person name="Calvey C.H."/>
            <person name="Aerts A.L."/>
            <person name="Barry K.W."/>
            <person name="Choi C."/>
            <person name="Clum A."/>
            <person name="Coughlan A.Y."/>
            <person name="Deshpande S."/>
            <person name="Douglass A.P."/>
            <person name="Hanson S.J."/>
            <person name="Klenk H.-P."/>
            <person name="LaButti K.M."/>
            <person name="Lapidus A."/>
            <person name="Lindquist E.A."/>
            <person name="Lipzen A.M."/>
            <person name="Meier-Kolthoff J.P."/>
            <person name="Ohm R.A."/>
            <person name="Otillar R.P."/>
            <person name="Pangilinan J.L."/>
            <person name="Peng Y."/>
            <person name="Rokas A."/>
            <person name="Rosa C.A."/>
            <person name="Scheuner C."/>
            <person name="Sibirny A.A."/>
            <person name="Slot J.C."/>
            <person name="Stielow J.B."/>
            <person name="Sun H."/>
            <person name="Kurtzman C.P."/>
            <person name="Blackwell M."/>
            <person name="Grigoriev I.V."/>
            <person name="Jeffries T.W."/>
        </authorList>
    </citation>
    <scope>NUCLEOTIDE SEQUENCE [LARGE SCALE GENOMIC DNA]</scope>
    <source>
        <strain evidence="3 4">NRRL Y-2026</strain>
    </source>
</reference>
<dbReference type="AlphaFoldDB" id="A0A1E3NJA7"/>
<dbReference type="InterPro" id="IPR000366">
    <property type="entry name" value="GPCR_STE2"/>
</dbReference>
<dbReference type="PRINTS" id="PR00250">
    <property type="entry name" value="GPCRSTE2"/>
</dbReference>
<evidence type="ECO:0008006" key="5">
    <source>
        <dbReference type="Google" id="ProtNLM"/>
    </source>
</evidence>
<gene>
    <name evidence="3" type="ORF">PICMEDRAFT_72297</name>
</gene>
<proteinExistence type="predicted"/>
<dbReference type="GO" id="GO:0038038">
    <property type="term" value="C:G protein-coupled receptor homodimeric complex"/>
    <property type="evidence" value="ECO:0007669"/>
    <property type="project" value="TreeGrafter"/>
</dbReference>
<dbReference type="GeneID" id="30180839"/>
<dbReference type="GO" id="GO:0004932">
    <property type="term" value="F:mating-type factor pheromone receptor activity"/>
    <property type="evidence" value="ECO:0007669"/>
    <property type="project" value="InterPro"/>
</dbReference>
<dbReference type="OrthoDB" id="5402633at2759"/>
<feature type="transmembrane region" description="Helical" evidence="2">
    <location>
        <begin position="40"/>
        <end position="60"/>
    </location>
</feature>
<keyword evidence="2" id="KW-0812">Transmembrane</keyword>
<feature type="compositionally biased region" description="Low complexity" evidence="1">
    <location>
        <begin position="295"/>
        <end position="305"/>
    </location>
</feature>
<dbReference type="EMBL" id="KV454003">
    <property type="protein sequence ID" value="ODQ46209.1"/>
    <property type="molecule type" value="Genomic_DNA"/>
</dbReference>
<evidence type="ECO:0000313" key="4">
    <source>
        <dbReference type="Proteomes" id="UP000094455"/>
    </source>
</evidence>
<evidence type="ECO:0000256" key="2">
    <source>
        <dbReference type="SAM" id="Phobius"/>
    </source>
</evidence>
<sequence>MSDYLSKLPEDPGNIVLNYTTIDGLNSVTFADLDEYLKTIVVLAIVFGTRIGLSAIALPVNFLVTKNKRSPIFILNTACLCILFLQSCLFSVTLTKYYNTIAFSFSMYENVDTLASNISIAANVLYVILIALVEISFCYQVYIIFESPQTHLKRLGYVATALSASLGLASVVMYFMYMVYSNITFLNPSSSRPGYLVNTPLILFVTSSCAICFMLLLKLGVAIRTRRYLGLTQFNLFHILFVMTFQTMIIPTVLILISFNAFSETDQYSSQSFSALGTALITISLPLTTMWANSSVSNSTPSSTVDMYSPYPSSDDNKTLAESPLDYYPKSSLSDSESFPGMTADPEKQIIGDYQMKGMESSAKTDEEFWKEVELYTKDLDKHSQNGSIHDSGIKHKSDNVFLSHKKSSFTSSHSSNSFGSRHV</sequence>
<dbReference type="Pfam" id="PF02116">
    <property type="entry name" value="STE2"/>
    <property type="match status" value="1"/>
</dbReference>
<feature type="transmembrane region" description="Helical" evidence="2">
    <location>
        <begin position="200"/>
        <end position="223"/>
    </location>
</feature>
<feature type="transmembrane region" description="Helical" evidence="2">
    <location>
        <begin position="72"/>
        <end position="98"/>
    </location>
</feature>
<organism evidence="3 4">
    <name type="scientific">Pichia membranifaciens NRRL Y-2026</name>
    <dbReference type="NCBI Taxonomy" id="763406"/>
    <lineage>
        <taxon>Eukaryota</taxon>
        <taxon>Fungi</taxon>
        <taxon>Dikarya</taxon>
        <taxon>Ascomycota</taxon>
        <taxon>Saccharomycotina</taxon>
        <taxon>Pichiomycetes</taxon>
        <taxon>Pichiales</taxon>
        <taxon>Pichiaceae</taxon>
        <taxon>Pichia</taxon>
    </lineage>
</organism>
<dbReference type="CDD" id="cd14939">
    <property type="entry name" value="7tmD_STE2"/>
    <property type="match status" value="1"/>
</dbReference>
<feature type="transmembrane region" description="Helical" evidence="2">
    <location>
        <begin position="118"/>
        <end position="145"/>
    </location>
</feature>
<keyword evidence="4" id="KW-1185">Reference proteome</keyword>
<feature type="transmembrane region" description="Helical" evidence="2">
    <location>
        <begin position="157"/>
        <end position="180"/>
    </location>
</feature>
<accession>A0A1E3NJA7</accession>
<protein>
    <recommendedName>
        <fullName evidence="5">Pheromone alpha factor receptor</fullName>
    </recommendedName>
</protein>
<dbReference type="STRING" id="763406.A0A1E3NJA7"/>
<dbReference type="RefSeq" id="XP_019017322.1">
    <property type="nucleotide sequence ID" value="XM_019164152.1"/>
</dbReference>
<evidence type="ECO:0000313" key="3">
    <source>
        <dbReference type="EMBL" id="ODQ46209.1"/>
    </source>
</evidence>
<dbReference type="InterPro" id="IPR027458">
    <property type="entry name" value="STE2_TM1-TM2_sf"/>
</dbReference>
<dbReference type="PANTHER" id="PTHR28009">
    <property type="entry name" value="PHEROMONE ALPHA FACTOR RECEPTOR"/>
    <property type="match status" value="1"/>
</dbReference>
<evidence type="ECO:0000256" key="1">
    <source>
        <dbReference type="SAM" id="MobiDB-lite"/>
    </source>
</evidence>
<dbReference type="Proteomes" id="UP000094455">
    <property type="component" value="Unassembled WGS sequence"/>
</dbReference>